<evidence type="ECO:0000313" key="1">
    <source>
        <dbReference type="EMBL" id="GAE88747.1"/>
    </source>
</evidence>
<dbReference type="AlphaFoldDB" id="W4V6C6"/>
<organism evidence="1 2">
    <name type="scientific">Acetivibrio straminisolvens JCM 21531</name>
    <dbReference type="NCBI Taxonomy" id="1294263"/>
    <lineage>
        <taxon>Bacteria</taxon>
        <taxon>Bacillati</taxon>
        <taxon>Bacillota</taxon>
        <taxon>Clostridia</taxon>
        <taxon>Eubacteriales</taxon>
        <taxon>Oscillospiraceae</taxon>
        <taxon>Acetivibrio</taxon>
    </lineage>
</organism>
<protein>
    <submittedName>
        <fullName evidence="1">Pyruvate,phosphate dikinase</fullName>
    </submittedName>
</protein>
<dbReference type="STRING" id="1294263.JCM21531_2220"/>
<comment type="caution">
    <text evidence="1">The sequence shown here is derived from an EMBL/GenBank/DDBJ whole genome shotgun (WGS) entry which is preliminary data.</text>
</comment>
<name>W4V6C6_9FIRM</name>
<dbReference type="Gene3D" id="3.20.20.60">
    <property type="entry name" value="Phosphoenolpyruvate-binding domains"/>
    <property type="match status" value="1"/>
</dbReference>
<dbReference type="InterPro" id="IPR040442">
    <property type="entry name" value="Pyrv_kinase-like_dom_sf"/>
</dbReference>
<gene>
    <name evidence="1" type="ORF">JCM21531_2220</name>
</gene>
<sequence>MTIRFLDPPLHEFLPQEDEDIEALSKEMGISFDELKQ</sequence>
<keyword evidence="1" id="KW-0670">Pyruvate</keyword>
<evidence type="ECO:0000313" key="2">
    <source>
        <dbReference type="Proteomes" id="UP000019109"/>
    </source>
</evidence>
<dbReference type="GO" id="GO:0016301">
    <property type="term" value="F:kinase activity"/>
    <property type="evidence" value="ECO:0007669"/>
    <property type="project" value="UniProtKB-KW"/>
</dbReference>
<dbReference type="Proteomes" id="UP000019109">
    <property type="component" value="Unassembled WGS sequence"/>
</dbReference>
<keyword evidence="1" id="KW-0808">Transferase</keyword>
<dbReference type="EMBL" id="BAVR01000024">
    <property type="protein sequence ID" value="GAE88747.1"/>
    <property type="molecule type" value="Genomic_DNA"/>
</dbReference>
<proteinExistence type="predicted"/>
<accession>W4V6C6</accession>
<keyword evidence="1" id="KW-0418">Kinase</keyword>
<reference evidence="1" key="1">
    <citation type="journal article" date="2014" name="Genome Announc.">
        <title>Draft Genome Sequence of Clostridium straminisolvens Strain JCM 21531T, Isolated from a Cellulose-Degrading Bacterial Community.</title>
        <authorList>
            <person name="Yuki M."/>
            <person name="Oshima K."/>
            <person name="Suda W."/>
            <person name="Sakamoto M."/>
            <person name="Kitamura K."/>
            <person name="Iida T."/>
            <person name="Hattori M."/>
            <person name="Ohkuma M."/>
        </authorList>
    </citation>
    <scope>NUCLEOTIDE SEQUENCE [LARGE SCALE GENOMIC DNA]</scope>
    <source>
        <strain evidence="1">JCM 21531</strain>
    </source>
</reference>
<keyword evidence="2" id="KW-1185">Reference proteome</keyword>